<protein>
    <recommendedName>
        <fullName evidence="3">SnoaL-like domain-containing protein</fullName>
    </recommendedName>
</protein>
<gene>
    <name evidence="1" type="ORF">K432DRAFT_430542</name>
</gene>
<sequence length="216" mass="24653">MAANGTPETKQMFVPNAKTNLRSALKGLDHSDSGQWHLLGPPNHLAFDEVESNSVAPHAKGLTEELTPFMEEYFWRVDNGSQMDLFKAMFTPTGMYYHNSHKTLLAGAADFRRFGEGYDLRNKMWLKHQIDRMSIMPTYDGDAPVLVHVLGSHWHGPTKTRDREIQKEDLAEVSRNHPFSETFEVVKYQGQWKINRVILMMHDDPAAEVKIVSLAD</sequence>
<dbReference type="Proteomes" id="UP000250266">
    <property type="component" value="Unassembled WGS sequence"/>
</dbReference>
<dbReference type="EMBL" id="KV745740">
    <property type="protein sequence ID" value="OCK73525.1"/>
    <property type="molecule type" value="Genomic_DNA"/>
</dbReference>
<dbReference type="Gene3D" id="3.10.450.50">
    <property type="match status" value="1"/>
</dbReference>
<evidence type="ECO:0008006" key="3">
    <source>
        <dbReference type="Google" id="ProtNLM"/>
    </source>
</evidence>
<reference evidence="1 2" key="1">
    <citation type="journal article" date="2016" name="Nat. Commun.">
        <title>Ectomycorrhizal ecology is imprinted in the genome of the dominant symbiotic fungus Cenococcum geophilum.</title>
        <authorList>
            <consortium name="DOE Joint Genome Institute"/>
            <person name="Peter M."/>
            <person name="Kohler A."/>
            <person name="Ohm R.A."/>
            <person name="Kuo A."/>
            <person name="Krutzmann J."/>
            <person name="Morin E."/>
            <person name="Arend M."/>
            <person name="Barry K.W."/>
            <person name="Binder M."/>
            <person name="Choi C."/>
            <person name="Clum A."/>
            <person name="Copeland A."/>
            <person name="Grisel N."/>
            <person name="Haridas S."/>
            <person name="Kipfer T."/>
            <person name="LaButti K."/>
            <person name="Lindquist E."/>
            <person name="Lipzen A."/>
            <person name="Maire R."/>
            <person name="Meier B."/>
            <person name="Mihaltcheva S."/>
            <person name="Molinier V."/>
            <person name="Murat C."/>
            <person name="Poggeler S."/>
            <person name="Quandt C.A."/>
            <person name="Sperisen C."/>
            <person name="Tritt A."/>
            <person name="Tisserant E."/>
            <person name="Crous P.W."/>
            <person name="Henrissat B."/>
            <person name="Nehls U."/>
            <person name="Egli S."/>
            <person name="Spatafora J.W."/>
            <person name="Grigoriev I.V."/>
            <person name="Martin F.M."/>
        </authorList>
    </citation>
    <scope>NUCLEOTIDE SEQUENCE [LARGE SCALE GENOMIC DNA]</scope>
    <source>
        <strain evidence="1 2">CBS 459.81</strain>
    </source>
</reference>
<dbReference type="SUPFAM" id="SSF54427">
    <property type="entry name" value="NTF2-like"/>
    <property type="match status" value="1"/>
</dbReference>
<organism evidence="1 2">
    <name type="scientific">Lepidopterella palustris CBS 459.81</name>
    <dbReference type="NCBI Taxonomy" id="1314670"/>
    <lineage>
        <taxon>Eukaryota</taxon>
        <taxon>Fungi</taxon>
        <taxon>Dikarya</taxon>
        <taxon>Ascomycota</taxon>
        <taxon>Pezizomycotina</taxon>
        <taxon>Dothideomycetes</taxon>
        <taxon>Pleosporomycetidae</taxon>
        <taxon>Mytilinidiales</taxon>
        <taxon>Argynnaceae</taxon>
        <taxon>Lepidopterella</taxon>
    </lineage>
</organism>
<proteinExistence type="predicted"/>
<evidence type="ECO:0000313" key="1">
    <source>
        <dbReference type="EMBL" id="OCK73525.1"/>
    </source>
</evidence>
<name>A0A8E2DXF9_9PEZI</name>
<evidence type="ECO:0000313" key="2">
    <source>
        <dbReference type="Proteomes" id="UP000250266"/>
    </source>
</evidence>
<dbReference type="OrthoDB" id="3813883at2759"/>
<keyword evidence="2" id="KW-1185">Reference proteome</keyword>
<dbReference type="InterPro" id="IPR032710">
    <property type="entry name" value="NTF2-like_dom_sf"/>
</dbReference>
<accession>A0A8E2DXF9</accession>
<dbReference type="AlphaFoldDB" id="A0A8E2DXF9"/>